<evidence type="ECO:0000256" key="3">
    <source>
        <dbReference type="ARBA" id="ARBA00023274"/>
    </source>
</evidence>
<dbReference type="InterPro" id="IPR044076">
    <property type="entry name" value="Ribosomal_P2"/>
</dbReference>
<keyword evidence="2 5" id="KW-0689">Ribosomal protein</keyword>
<evidence type="ECO:0000256" key="1">
    <source>
        <dbReference type="ARBA" id="ARBA00005436"/>
    </source>
</evidence>
<dbReference type="Proteomes" id="UP001218218">
    <property type="component" value="Unassembled WGS sequence"/>
</dbReference>
<feature type="compositionally biased region" description="Low complexity" evidence="4">
    <location>
        <begin position="75"/>
        <end position="87"/>
    </location>
</feature>
<keyword evidence="6" id="KW-1185">Reference proteome</keyword>
<comment type="similarity">
    <text evidence="1">Belongs to the eukaryotic ribosomal protein P1/P2 family.</text>
</comment>
<dbReference type="PANTHER" id="PTHR21141">
    <property type="entry name" value="60S ACIDIC RIBOSOMAL PROTEIN FAMILY MEMBER"/>
    <property type="match status" value="1"/>
</dbReference>
<evidence type="ECO:0000313" key="6">
    <source>
        <dbReference type="Proteomes" id="UP001218218"/>
    </source>
</evidence>
<keyword evidence="3" id="KW-0687">Ribonucleoprotein</keyword>
<dbReference type="PANTHER" id="PTHR21141:SF5">
    <property type="entry name" value="LARGE RIBOSOMAL SUBUNIT PROTEIN P2"/>
    <property type="match status" value="1"/>
</dbReference>
<dbReference type="HAMAP" id="MF_01478">
    <property type="entry name" value="Ribosomal_L12_arch"/>
    <property type="match status" value="1"/>
</dbReference>
<dbReference type="EMBL" id="JARIHO010000009">
    <property type="protein sequence ID" value="KAJ7355369.1"/>
    <property type="molecule type" value="Genomic_DNA"/>
</dbReference>
<dbReference type="InterPro" id="IPR027534">
    <property type="entry name" value="Ribosomal_P1/P2"/>
</dbReference>
<name>A0AAD7ACR8_9AGAR</name>
<evidence type="ECO:0000256" key="2">
    <source>
        <dbReference type="ARBA" id="ARBA00022980"/>
    </source>
</evidence>
<gene>
    <name evidence="5" type="ORF">DFH08DRAFT_852306</name>
</gene>
<protein>
    <submittedName>
        <fullName evidence="5">Ribosomal protein 60S</fullName>
    </submittedName>
</protein>
<proteinExistence type="inferred from homology"/>
<feature type="region of interest" description="Disordered" evidence="4">
    <location>
        <begin position="61"/>
        <end position="112"/>
    </location>
</feature>
<sequence>MRYLAAYLLLQIGGNTSPSAADIKKLIGTVGIETDDERLDKLISELKGKSIDELIAEGSSKLASVPSGGGGGGSAPAAGGAAPAAAAAEEKKEEKEEEKEESDDDMGFGLFD</sequence>
<dbReference type="CDD" id="cd05833">
    <property type="entry name" value="Ribosomal_P2"/>
    <property type="match status" value="1"/>
</dbReference>
<comment type="caution">
    <text evidence="5">The sequence shown here is derived from an EMBL/GenBank/DDBJ whole genome shotgun (WGS) entry which is preliminary data.</text>
</comment>
<dbReference type="Gene3D" id="1.10.10.1410">
    <property type="match status" value="1"/>
</dbReference>
<dbReference type="GO" id="GO:0002182">
    <property type="term" value="P:cytoplasmic translational elongation"/>
    <property type="evidence" value="ECO:0007669"/>
    <property type="project" value="InterPro"/>
</dbReference>
<evidence type="ECO:0000256" key="4">
    <source>
        <dbReference type="SAM" id="MobiDB-lite"/>
    </source>
</evidence>
<dbReference type="Pfam" id="PF00428">
    <property type="entry name" value="Ribosomal_60s"/>
    <property type="match status" value="1"/>
</dbReference>
<dbReference type="InterPro" id="IPR038716">
    <property type="entry name" value="P1/P2_N_sf"/>
</dbReference>
<dbReference type="GO" id="GO:0003735">
    <property type="term" value="F:structural constituent of ribosome"/>
    <property type="evidence" value="ECO:0007669"/>
    <property type="project" value="InterPro"/>
</dbReference>
<dbReference type="AlphaFoldDB" id="A0AAD7ACR8"/>
<evidence type="ECO:0000313" key="5">
    <source>
        <dbReference type="EMBL" id="KAJ7355369.1"/>
    </source>
</evidence>
<dbReference type="GO" id="GO:0022625">
    <property type="term" value="C:cytosolic large ribosomal subunit"/>
    <property type="evidence" value="ECO:0007669"/>
    <property type="project" value="InterPro"/>
</dbReference>
<accession>A0AAD7ACR8</accession>
<dbReference type="FunFam" id="1.10.10.1410:FF:000002">
    <property type="entry name" value="60S acidic ribosomal protein P2"/>
    <property type="match status" value="1"/>
</dbReference>
<organism evidence="5 6">
    <name type="scientific">Mycena albidolilacea</name>
    <dbReference type="NCBI Taxonomy" id="1033008"/>
    <lineage>
        <taxon>Eukaryota</taxon>
        <taxon>Fungi</taxon>
        <taxon>Dikarya</taxon>
        <taxon>Basidiomycota</taxon>
        <taxon>Agaricomycotina</taxon>
        <taxon>Agaricomycetes</taxon>
        <taxon>Agaricomycetidae</taxon>
        <taxon>Agaricales</taxon>
        <taxon>Marasmiineae</taxon>
        <taxon>Mycenaceae</taxon>
        <taxon>Mycena</taxon>
    </lineage>
</organism>
<reference evidence="5" key="1">
    <citation type="submission" date="2023-03" db="EMBL/GenBank/DDBJ databases">
        <title>Massive genome expansion in bonnet fungi (Mycena s.s.) driven by repeated elements and novel gene families across ecological guilds.</title>
        <authorList>
            <consortium name="Lawrence Berkeley National Laboratory"/>
            <person name="Harder C.B."/>
            <person name="Miyauchi S."/>
            <person name="Viragh M."/>
            <person name="Kuo A."/>
            <person name="Thoen E."/>
            <person name="Andreopoulos B."/>
            <person name="Lu D."/>
            <person name="Skrede I."/>
            <person name="Drula E."/>
            <person name="Henrissat B."/>
            <person name="Morin E."/>
            <person name="Kohler A."/>
            <person name="Barry K."/>
            <person name="LaButti K."/>
            <person name="Morin E."/>
            <person name="Salamov A."/>
            <person name="Lipzen A."/>
            <person name="Mereny Z."/>
            <person name="Hegedus B."/>
            <person name="Baldrian P."/>
            <person name="Stursova M."/>
            <person name="Weitz H."/>
            <person name="Taylor A."/>
            <person name="Grigoriev I.V."/>
            <person name="Nagy L.G."/>
            <person name="Martin F."/>
            <person name="Kauserud H."/>
        </authorList>
    </citation>
    <scope>NUCLEOTIDE SEQUENCE</scope>
    <source>
        <strain evidence="5">CBHHK002</strain>
    </source>
</reference>
<feature type="compositionally biased region" description="Acidic residues" evidence="4">
    <location>
        <begin position="95"/>
        <end position="106"/>
    </location>
</feature>